<organism evidence="1 2">
    <name type="scientific">Choristoneura fumiferana</name>
    <name type="common">Spruce budworm moth</name>
    <name type="synonym">Archips fumiferana</name>
    <dbReference type="NCBI Taxonomy" id="7141"/>
    <lineage>
        <taxon>Eukaryota</taxon>
        <taxon>Metazoa</taxon>
        <taxon>Ecdysozoa</taxon>
        <taxon>Arthropoda</taxon>
        <taxon>Hexapoda</taxon>
        <taxon>Insecta</taxon>
        <taxon>Pterygota</taxon>
        <taxon>Neoptera</taxon>
        <taxon>Endopterygota</taxon>
        <taxon>Lepidoptera</taxon>
        <taxon>Glossata</taxon>
        <taxon>Ditrysia</taxon>
        <taxon>Tortricoidea</taxon>
        <taxon>Tortricidae</taxon>
        <taxon>Tortricinae</taxon>
        <taxon>Choristoneura</taxon>
    </lineage>
</organism>
<dbReference type="EMBL" id="CM046124">
    <property type="protein sequence ID" value="KAI8432608.1"/>
    <property type="molecule type" value="Genomic_DNA"/>
</dbReference>
<protein>
    <submittedName>
        <fullName evidence="1">Uncharacterized protein</fullName>
    </submittedName>
</protein>
<evidence type="ECO:0000313" key="1">
    <source>
        <dbReference type="EMBL" id="KAI8432608.1"/>
    </source>
</evidence>
<gene>
    <name evidence="1" type="ORF">MSG28_013594</name>
</gene>
<sequence>MDETMESSEQAQGFDYTNHDNTFPLSPIIAEVYPNNAKDPDYLMIPSISSLPSVGPSTPETAFVPKPRRLNRQLSSSKQSEHTDTENLNSPNQMNARRKIPAKKSLPSSNSSPSVRSGSSRPILQAKRKTRSKSQKPVTAKKVKEDPSI</sequence>
<accession>A0ACC0K8R0</accession>
<name>A0ACC0K8R0_CHOFU</name>
<comment type="caution">
    <text evidence="1">The sequence shown here is derived from an EMBL/GenBank/DDBJ whole genome shotgun (WGS) entry which is preliminary data.</text>
</comment>
<evidence type="ECO:0000313" key="2">
    <source>
        <dbReference type="Proteomes" id="UP001064048"/>
    </source>
</evidence>
<dbReference type="Proteomes" id="UP001064048">
    <property type="component" value="Chromosome 24"/>
</dbReference>
<reference evidence="1 2" key="1">
    <citation type="journal article" date="2022" name="Genome Biol. Evol.">
        <title>The Spruce Budworm Genome: Reconstructing the Evolutionary History of Antifreeze Proteins.</title>
        <authorList>
            <person name="Beliveau C."/>
            <person name="Gagne P."/>
            <person name="Picq S."/>
            <person name="Vernygora O."/>
            <person name="Keeling C.I."/>
            <person name="Pinkney K."/>
            <person name="Doucet D."/>
            <person name="Wen F."/>
            <person name="Johnston J.S."/>
            <person name="Maaroufi H."/>
            <person name="Boyle B."/>
            <person name="Laroche J."/>
            <person name="Dewar K."/>
            <person name="Juretic N."/>
            <person name="Blackburn G."/>
            <person name="Nisole A."/>
            <person name="Brunet B."/>
            <person name="Brandao M."/>
            <person name="Lumley L."/>
            <person name="Duan J."/>
            <person name="Quan G."/>
            <person name="Lucarotti C.J."/>
            <person name="Roe A.D."/>
            <person name="Sperling F.A.H."/>
            <person name="Levesque R.C."/>
            <person name="Cusson M."/>
        </authorList>
    </citation>
    <scope>NUCLEOTIDE SEQUENCE [LARGE SCALE GENOMIC DNA]</scope>
    <source>
        <strain evidence="1">Glfc:IPQL:Cfum</strain>
    </source>
</reference>
<keyword evidence="2" id="KW-1185">Reference proteome</keyword>
<proteinExistence type="predicted"/>